<dbReference type="EMBL" id="WOYG01000001">
    <property type="protein sequence ID" value="NLV10175.1"/>
    <property type="molecule type" value="Genomic_DNA"/>
</dbReference>
<dbReference type="OrthoDB" id="385270at2157"/>
<reference evidence="1" key="1">
    <citation type="submission" date="2019-12" db="EMBL/GenBank/DDBJ databases">
        <title>Whole-genome sequence of Halomicrobium mukohataei pws1.</title>
        <authorList>
            <person name="Verma D.K."/>
            <person name="Gopal K."/>
            <person name="Prasad E.S."/>
        </authorList>
    </citation>
    <scope>NUCLEOTIDE SEQUENCE</scope>
    <source>
        <strain evidence="1">Pws1</strain>
    </source>
</reference>
<accession>A0A847U9X2</accession>
<organism evidence="1 2">
    <name type="scientific">Halomicrobium mukohataei</name>
    <dbReference type="NCBI Taxonomy" id="57705"/>
    <lineage>
        <taxon>Archaea</taxon>
        <taxon>Methanobacteriati</taxon>
        <taxon>Methanobacteriota</taxon>
        <taxon>Stenosarchaea group</taxon>
        <taxon>Halobacteria</taxon>
        <taxon>Halobacteriales</taxon>
        <taxon>Haloarculaceae</taxon>
        <taxon>Halomicrobium</taxon>
    </lineage>
</organism>
<evidence type="ECO:0000313" key="2">
    <source>
        <dbReference type="Proteomes" id="UP000608662"/>
    </source>
</evidence>
<sequence>MTTRRKCIATVGTAAVAGCLGGTTSKSRLQFTTEEPLFEDESRWDDAPFTAAVFETPDDANEAINDDVSYIDDIEHHLQFDPGETFLTVFASTLRLTEEGRNKGWCPRHSIDGDQVTFEIPLDEWPEPLEESANWAMVNVWSKSLFGNIPSRASVTVEFPPDDVQTCTD</sequence>
<evidence type="ECO:0008006" key="3">
    <source>
        <dbReference type="Google" id="ProtNLM"/>
    </source>
</evidence>
<dbReference type="RefSeq" id="WP_170093912.1">
    <property type="nucleotide sequence ID" value="NZ_WOYG01000001.1"/>
</dbReference>
<gene>
    <name evidence="1" type="ORF">GOC74_09560</name>
</gene>
<dbReference type="Proteomes" id="UP000608662">
    <property type="component" value="Unassembled WGS sequence"/>
</dbReference>
<proteinExistence type="predicted"/>
<evidence type="ECO:0000313" key="1">
    <source>
        <dbReference type="EMBL" id="NLV10175.1"/>
    </source>
</evidence>
<protein>
    <recommendedName>
        <fullName evidence="3">Lipoprotein</fullName>
    </recommendedName>
</protein>
<dbReference type="AlphaFoldDB" id="A0A847U9X2"/>
<comment type="caution">
    <text evidence="1">The sequence shown here is derived from an EMBL/GenBank/DDBJ whole genome shotgun (WGS) entry which is preliminary data.</text>
</comment>
<name>A0A847U9X2_9EURY</name>
<dbReference type="PROSITE" id="PS51257">
    <property type="entry name" value="PROKAR_LIPOPROTEIN"/>
    <property type="match status" value="1"/>
</dbReference>